<dbReference type="KEGG" id="abas:ACPOL_1604"/>
<keyword evidence="2" id="KW-1185">Reference proteome</keyword>
<dbReference type="EMBL" id="CP030840">
    <property type="protein sequence ID" value="AXC10950.1"/>
    <property type="molecule type" value="Genomic_DNA"/>
</dbReference>
<reference evidence="1 2" key="1">
    <citation type="journal article" date="2018" name="Front. Microbiol.">
        <title>Hydrolytic Capabilities as a Key to Environmental Success: Chitinolytic and Cellulolytic Acidobacteria From Acidic Sub-arctic Soils and Boreal Peatlands.</title>
        <authorList>
            <person name="Belova S.E."/>
            <person name="Ravin N.V."/>
            <person name="Pankratov T.A."/>
            <person name="Rakitin A.L."/>
            <person name="Ivanova A.A."/>
            <person name="Beletsky A.V."/>
            <person name="Mardanov A.V."/>
            <person name="Sinninghe Damste J.S."/>
            <person name="Dedysh S.N."/>
        </authorList>
    </citation>
    <scope>NUCLEOTIDE SEQUENCE [LARGE SCALE GENOMIC DNA]</scope>
    <source>
        <strain evidence="1 2">SBC82</strain>
    </source>
</reference>
<evidence type="ECO:0008006" key="3">
    <source>
        <dbReference type="Google" id="ProtNLM"/>
    </source>
</evidence>
<gene>
    <name evidence="1" type="ORF">ACPOL_1604</name>
</gene>
<protein>
    <recommendedName>
        <fullName evidence="3">Mobile element protein</fullName>
    </recommendedName>
</protein>
<dbReference type="Proteomes" id="UP000253606">
    <property type="component" value="Chromosome"/>
</dbReference>
<evidence type="ECO:0000313" key="2">
    <source>
        <dbReference type="Proteomes" id="UP000253606"/>
    </source>
</evidence>
<proteinExistence type="predicted"/>
<dbReference type="AlphaFoldDB" id="A0A2Z5FW33"/>
<evidence type="ECO:0000313" key="1">
    <source>
        <dbReference type="EMBL" id="AXC10950.1"/>
    </source>
</evidence>
<accession>A0A2Z5FW33</accession>
<sequence>MPYRACVFRIHGWSMPIAEFYLWIQLAIILQTKCSHIADQVLAH</sequence>
<name>A0A2Z5FW33_9BACT</name>
<organism evidence="1 2">
    <name type="scientific">Acidisarcina polymorpha</name>
    <dbReference type="NCBI Taxonomy" id="2211140"/>
    <lineage>
        <taxon>Bacteria</taxon>
        <taxon>Pseudomonadati</taxon>
        <taxon>Acidobacteriota</taxon>
        <taxon>Terriglobia</taxon>
        <taxon>Terriglobales</taxon>
        <taxon>Acidobacteriaceae</taxon>
        <taxon>Acidisarcina</taxon>
    </lineage>
</organism>